<name>A0AAE0E9H6_9ROSI</name>
<dbReference type="Proteomes" id="UP001281410">
    <property type="component" value="Unassembled WGS sequence"/>
</dbReference>
<dbReference type="Pfam" id="PF14111">
    <property type="entry name" value="DUF4283"/>
    <property type="match status" value="1"/>
</dbReference>
<feature type="domain" description="DUF4283" evidence="1">
    <location>
        <begin position="48"/>
        <end position="121"/>
    </location>
</feature>
<gene>
    <name evidence="2" type="ORF">Dsin_012515</name>
</gene>
<organism evidence="2 3">
    <name type="scientific">Dipteronia sinensis</name>
    <dbReference type="NCBI Taxonomy" id="43782"/>
    <lineage>
        <taxon>Eukaryota</taxon>
        <taxon>Viridiplantae</taxon>
        <taxon>Streptophyta</taxon>
        <taxon>Embryophyta</taxon>
        <taxon>Tracheophyta</taxon>
        <taxon>Spermatophyta</taxon>
        <taxon>Magnoliopsida</taxon>
        <taxon>eudicotyledons</taxon>
        <taxon>Gunneridae</taxon>
        <taxon>Pentapetalae</taxon>
        <taxon>rosids</taxon>
        <taxon>malvids</taxon>
        <taxon>Sapindales</taxon>
        <taxon>Sapindaceae</taxon>
        <taxon>Hippocastanoideae</taxon>
        <taxon>Acereae</taxon>
        <taxon>Dipteronia</taxon>
    </lineage>
</organism>
<protein>
    <recommendedName>
        <fullName evidence="1">DUF4283 domain-containing protein</fullName>
    </recommendedName>
</protein>
<dbReference type="InterPro" id="IPR025558">
    <property type="entry name" value="DUF4283"/>
</dbReference>
<reference evidence="2" key="1">
    <citation type="journal article" date="2023" name="Plant J.">
        <title>Genome sequences and population genomics provide insights into the demographic history, inbreeding, and mutation load of two 'living fossil' tree species of Dipteronia.</title>
        <authorList>
            <person name="Feng Y."/>
            <person name="Comes H.P."/>
            <person name="Chen J."/>
            <person name="Zhu S."/>
            <person name="Lu R."/>
            <person name="Zhang X."/>
            <person name="Li P."/>
            <person name="Qiu J."/>
            <person name="Olsen K.M."/>
            <person name="Qiu Y."/>
        </authorList>
    </citation>
    <scope>NUCLEOTIDE SEQUENCE</scope>
    <source>
        <strain evidence="2">NBL</strain>
    </source>
</reference>
<comment type="caution">
    <text evidence="2">The sequence shown here is derived from an EMBL/GenBank/DDBJ whole genome shotgun (WGS) entry which is preliminary data.</text>
</comment>
<dbReference type="EMBL" id="JANJYJ010000004">
    <property type="protein sequence ID" value="KAK3218545.1"/>
    <property type="molecule type" value="Genomic_DNA"/>
</dbReference>
<dbReference type="AlphaFoldDB" id="A0AAE0E9H6"/>
<keyword evidence="3" id="KW-1185">Reference proteome</keyword>
<evidence type="ECO:0000259" key="1">
    <source>
        <dbReference type="Pfam" id="PF14111"/>
    </source>
</evidence>
<proteinExistence type="predicted"/>
<evidence type="ECO:0000313" key="2">
    <source>
        <dbReference type="EMBL" id="KAK3218545.1"/>
    </source>
</evidence>
<accession>A0AAE0E9H6</accession>
<evidence type="ECO:0000313" key="3">
    <source>
        <dbReference type="Proteomes" id="UP001281410"/>
    </source>
</evidence>
<sequence length="138" mass="15259">MGVSVCCYWWTMDQEDIARLCASLSLSDIDGPVGKLEGNIKIAAVKRMALCLVGKILSPKPVNRGAFIKVIGRIWHVRNGVKVESVTGNIFTFHFKEQGDQDQVLSGSPWSFNDCLIVLEKPVGLGLIETMNFNTVEF</sequence>